<protein>
    <recommendedName>
        <fullName evidence="3">DUF5667 domain-containing protein</fullName>
    </recommendedName>
</protein>
<proteinExistence type="predicted"/>
<evidence type="ECO:0008006" key="3">
    <source>
        <dbReference type="Google" id="ProtNLM"/>
    </source>
</evidence>
<name>A0A1G1YKP2_9BACT</name>
<dbReference type="AlphaFoldDB" id="A0A1G1YKP2"/>
<dbReference type="Proteomes" id="UP000177376">
    <property type="component" value="Unassembled WGS sequence"/>
</dbReference>
<comment type="caution">
    <text evidence="1">The sequence shown here is derived from an EMBL/GenBank/DDBJ whole genome shotgun (WGS) entry which is preliminary data.</text>
</comment>
<gene>
    <name evidence="1" type="ORF">A3A02_02845</name>
</gene>
<accession>A0A1G1YKP2</accession>
<reference evidence="1 2" key="1">
    <citation type="journal article" date="2016" name="Nat. Commun.">
        <title>Thousands of microbial genomes shed light on interconnected biogeochemical processes in an aquifer system.</title>
        <authorList>
            <person name="Anantharaman K."/>
            <person name="Brown C.T."/>
            <person name="Hug L.A."/>
            <person name="Sharon I."/>
            <person name="Castelle C.J."/>
            <person name="Probst A.J."/>
            <person name="Thomas B.C."/>
            <person name="Singh A."/>
            <person name="Wilkins M.J."/>
            <person name="Karaoz U."/>
            <person name="Brodie E.L."/>
            <person name="Williams K.H."/>
            <person name="Hubbard S.S."/>
            <person name="Banfield J.F."/>
        </authorList>
    </citation>
    <scope>NUCLEOTIDE SEQUENCE [LARGE SCALE GENOMIC DNA]</scope>
</reference>
<evidence type="ECO:0000313" key="1">
    <source>
        <dbReference type="EMBL" id="OGY52396.1"/>
    </source>
</evidence>
<organism evidence="1 2">
    <name type="scientific">Candidatus Buchananbacteria bacterium RIFCSPLOWO2_01_FULL_39_33</name>
    <dbReference type="NCBI Taxonomy" id="1797543"/>
    <lineage>
        <taxon>Bacteria</taxon>
        <taxon>Candidatus Buchananiibacteriota</taxon>
    </lineage>
</organism>
<dbReference type="EMBL" id="MHIM01000020">
    <property type="protein sequence ID" value="OGY52396.1"/>
    <property type="molecule type" value="Genomic_DNA"/>
</dbReference>
<evidence type="ECO:0000313" key="2">
    <source>
        <dbReference type="Proteomes" id="UP000177376"/>
    </source>
</evidence>
<sequence>MKKLTEKRPSAKAIAIILAVFVFLAGLTVSLGSYYGANIGRVAGEDDLAKPLELKEEYRQKFNQAFQNYLILEAAAVALDDDFLTKTISIKQNLLVLKVPGELKDGHLQAVIALTEIEDGIKSKNLDLVLPNMYKLREIINNF</sequence>